<sequence>MAQTPPTNATIEPLSQALQRLLFPNVLDVIDVLPSRFPINGAAIGAALMAAEEAKTNAQ</sequence>
<evidence type="ECO:0000313" key="1">
    <source>
        <dbReference type="EMBL" id="EFA23620.1"/>
    </source>
</evidence>
<reference evidence="1 2" key="1">
    <citation type="submission" date="2009-11" db="EMBL/GenBank/DDBJ databases">
        <authorList>
            <person name="Weinstock G."/>
            <person name="Sodergren E."/>
            <person name="Clifton S."/>
            <person name="Fulton L."/>
            <person name="Fulton B."/>
            <person name="Courtney L."/>
            <person name="Fronick C."/>
            <person name="Harrison M."/>
            <person name="Strong C."/>
            <person name="Farmer C."/>
            <person name="Delahaunty K."/>
            <person name="Markovic C."/>
            <person name="Hall O."/>
            <person name="Minx P."/>
            <person name="Tomlinson C."/>
            <person name="Mitreva M."/>
            <person name="Nelson J."/>
            <person name="Hou S."/>
            <person name="Wollam A."/>
            <person name="Pepin K.H."/>
            <person name="Johnson M."/>
            <person name="Bhonagiri V."/>
            <person name="Nash W.E."/>
            <person name="Warren W."/>
            <person name="Chinwalla A."/>
            <person name="Mardis E.R."/>
            <person name="Wilson R.K."/>
        </authorList>
    </citation>
    <scope>NUCLEOTIDE SEQUENCE [LARGE SCALE GENOMIC DNA]</scope>
    <source>
        <strain evidence="1 2">DSM 20093</strain>
    </source>
</reference>
<dbReference type="AlphaFoldDB" id="D1NSG8"/>
<comment type="caution">
    <text evidence="1">The sequence shown here is derived from an EMBL/GenBank/DDBJ whole genome shotgun (WGS) entry which is preliminary data.</text>
</comment>
<evidence type="ECO:0000313" key="2">
    <source>
        <dbReference type="Proteomes" id="UP000003656"/>
    </source>
</evidence>
<protein>
    <submittedName>
        <fullName evidence="1">Uncharacterized protein</fullName>
    </submittedName>
</protein>
<name>D1NSG8_9BIFI</name>
<dbReference type="EMBL" id="ABXB03000001">
    <property type="protein sequence ID" value="EFA23620.1"/>
    <property type="molecule type" value="Genomic_DNA"/>
</dbReference>
<proteinExistence type="predicted"/>
<dbReference type="Proteomes" id="UP000003656">
    <property type="component" value="Unassembled WGS sequence"/>
</dbReference>
<organism evidence="1 2">
    <name type="scientific">Bifidobacterium gallicum DSM 20093 = LMG 11596</name>
    <dbReference type="NCBI Taxonomy" id="561180"/>
    <lineage>
        <taxon>Bacteria</taxon>
        <taxon>Bacillati</taxon>
        <taxon>Actinomycetota</taxon>
        <taxon>Actinomycetes</taxon>
        <taxon>Bifidobacteriales</taxon>
        <taxon>Bifidobacteriaceae</taxon>
        <taxon>Bifidobacterium</taxon>
    </lineage>
</organism>
<accession>D1NSG8</accession>
<dbReference type="RefSeq" id="WP_006294129.1">
    <property type="nucleotide sequence ID" value="NZ_ABXB03000001.1"/>
</dbReference>
<dbReference type="STRING" id="561180.BIFGAL_02725"/>
<gene>
    <name evidence="1" type="ORF">BIFGAL_02725</name>
</gene>